<organism evidence="2 3">
    <name type="scientific">Candidatus Falkowbacteria bacterium CG02_land_8_20_14_3_00_36_14</name>
    <dbReference type="NCBI Taxonomy" id="1974560"/>
    <lineage>
        <taxon>Bacteria</taxon>
        <taxon>Candidatus Falkowiibacteriota</taxon>
    </lineage>
</organism>
<dbReference type="Proteomes" id="UP000228896">
    <property type="component" value="Unassembled WGS sequence"/>
</dbReference>
<accession>A0A2M7DN87</accession>
<comment type="caution">
    <text evidence="2">The sequence shown here is derived from an EMBL/GenBank/DDBJ whole genome shotgun (WGS) entry which is preliminary data.</text>
</comment>
<dbReference type="InterPro" id="IPR043129">
    <property type="entry name" value="ATPase_NBD"/>
</dbReference>
<evidence type="ECO:0000313" key="3">
    <source>
        <dbReference type="Proteomes" id="UP000228896"/>
    </source>
</evidence>
<evidence type="ECO:0000256" key="1">
    <source>
        <dbReference type="ARBA" id="ARBA00006479"/>
    </source>
</evidence>
<sequence>MPNRQKNYTIGIDIGGTKMLAVLFDGEKALADYTLATPKDNLEHFLIMMDALLEPLTDRARADKVKIKGIGLGVAGVIDYNKKIVLKSPNIPIIDGIDFASKLEGKIGLPVAIDNDANCFCRTEALAGAGIKYKNIYGIIIGTGIGGAWWINNGIYLGAHGGAGEPGQMIIDFNDMIGLEAAYHKLTQHNPAQLAEEAYRGDVLAEKVYAELGNLLGTAFANIANLIDPEIFIIGGGAVESSDLFLSNIKKTMKENIISSEAKKIKVVKSKLGEQAGAIGAALLVK</sequence>
<dbReference type="SUPFAM" id="SSF53067">
    <property type="entry name" value="Actin-like ATPase domain"/>
    <property type="match status" value="1"/>
</dbReference>
<dbReference type="EMBL" id="PETS01000073">
    <property type="protein sequence ID" value="PIV51222.1"/>
    <property type="molecule type" value="Genomic_DNA"/>
</dbReference>
<dbReference type="CDD" id="cd23763">
    <property type="entry name" value="ASKHA_ATPase_ROK"/>
    <property type="match status" value="1"/>
</dbReference>
<evidence type="ECO:0008006" key="4">
    <source>
        <dbReference type="Google" id="ProtNLM"/>
    </source>
</evidence>
<evidence type="ECO:0000313" key="2">
    <source>
        <dbReference type="EMBL" id="PIV51222.1"/>
    </source>
</evidence>
<dbReference type="Pfam" id="PF00480">
    <property type="entry name" value="ROK"/>
    <property type="match status" value="1"/>
</dbReference>
<gene>
    <name evidence="2" type="ORF">COS18_03095</name>
</gene>
<dbReference type="AlphaFoldDB" id="A0A2M7DN87"/>
<reference evidence="3" key="1">
    <citation type="submission" date="2017-09" db="EMBL/GenBank/DDBJ databases">
        <title>Depth-based differentiation of microbial function through sediment-hosted aquifers and enrichment of novel symbionts in the deep terrestrial subsurface.</title>
        <authorList>
            <person name="Probst A.J."/>
            <person name="Ladd B."/>
            <person name="Jarett J.K."/>
            <person name="Geller-Mcgrath D.E."/>
            <person name="Sieber C.M.K."/>
            <person name="Emerson J.B."/>
            <person name="Anantharaman K."/>
            <person name="Thomas B.C."/>
            <person name="Malmstrom R."/>
            <person name="Stieglmeier M."/>
            <person name="Klingl A."/>
            <person name="Woyke T."/>
            <person name="Ryan C.M."/>
            <person name="Banfield J.F."/>
        </authorList>
    </citation>
    <scope>NUCLEOTIDE SEQUENCE [LARGE SCALE GENOMIC DNA]</scope>
</reference>
<dbReference type="InterPro" id="IPR000600">
    <property type="entry name" value="ROK"/>
</dbReference>
<proteinExistence type="inferred from homology"/>
<name>A0A2M7DN87_9BACT</name>
<dbReference type="PANTHER" id="PTHR18964:SF149">
    <property type="entry name" value="BIFUNCTIONAL UDP-N-ACETYLGLUCOSAMINE 2-EPIMERASE_N-ACETYLMANNOSAMINE KINASE"/>
    <property type="match status" value="1"/>
</dbReference>
<dbReference type="Gene3D" id="3.30.420.40">
    <property type="match status" value="4"/>
</dbReference>
<dbReference type="PANTHER" id="PTHR18964">
    <property type="entry name" value="ROK (REPRESSOR, ORF, KINASE) FAMILY"/>
    <property type="match status" value="1"/>
</dbReference>
<protein>
    <recommendedName>
        <fullName evidence="4">ROK family protein</fullName>
    </recommendedName>
</protein>
<comment type="similarity">
    <text evidence="1">Belongs to the ROK (NagC/XylR) family.</text>
</comment>